<reference evidence="2" key="1">
    <citation type="journal article" date="2020" name="Fungal Divers.">
        <title>Resolving the Mortierellaceae phylogeny through synthesis of multi-gene phylogenetics and phylogenomics.</title>
        <authorList>
            <person name="Vandepol N."/>
            <person name="Liber J."/>
            <person name="Desiro A."/>
            <person name="Na H."/>
            <person name="Kennedy M."/>
            <person name="Barry K."/>
            <person name="Grigoriev I.V."/>
            <person name="Miller A.N."/>
            <person name="O'Donnell K."/>
            <person name="Stajich J.E."/>
            <person name="Bonito G."/>
        </authorList>
    </citation>
    <scope>NUCLEOTIDE SEQUENCE</scope>
    <source>
        <strain evidence="2">MES-2147</strain>
    </source>
</reference>
<protein>
    <submittedName>
        <fullName evidence="2">Uncharacterized protein</fullName>
    </submittedName>
</protein>
<evidence type="ECO:0000256" key="1">
    <source>
        <dbReference type="SAM" id="MobiDB-lite"/>
    </source>
</evidence>
<organism evidence="2 3">
    <name type="scientific">Modicella reniformis</name>
    <dbReference type="NCBI Taxonomy" id="1440133"/>
    <lineage>
        <taxon>Eukaryota</taxon>
        <taxon>Fungi</taxon>
        <taxon>Fungi incertae sedis</taxon>
        <taxon>Mucoromycota</taxon>
        <taxon>Mortierellomycotina</taxon>
        <taxon>Mortierellomycetes</taxon>
        <taxon>Mortierellales</taxon>
        <taxon>Mortierellaceae</taxon>
        <taxon>Modicella</taxon>
    </lineage>
</organism>
<proteinExistence type="predicted"/>
<dbReference type="Proteomes" id="UP000749646">
    <property type="component" value="Unassembled WGS sequence"/>
</dbReference>
<sequence length="61" mass="6863">LLSVLGNCGGFSGDFSLLEEEEYDRERRDVNEIRRPLIESDAVDDVGDDAADEDEDEDEDI</sequence>
<feature type="compositionally biased region" description="Basic and acidic residues" evidence="1">
    <location>
        <begin position="24"/>
        <end position="38"/>
    </location>
</feature>
<dbReference type="AlphaFoldDB" id="A0A9P6IJ75"/>
<feature type="region of interest" description="Disordered" evidence="1">
    <location>
        <begin position="21"/>
        <end position="61"/>
    </location>
</feature>
<name>A0A9P6IJ75_9FUNG</name>
<evidence type="ECO:0000313" key="2">
    <source>
        <dbReference type="EMBL" id="KAF9923862.1"/>
    </source>
</evidence>
<feature type="non-terminal residue" evidence="2">
    <location>
        <position position="1"/>
    </location>
</feature>
<dbReference type="EMBL" id="JAAAHW010010655">
    <property type="protein sequence ID" value="KAF9923862.1"/>
    <property type="molecule type" value="Genomic_DNA"/>
</dbReference>
<evidence type="ECO:0000313" key="3">
    <source>
        <dbReference type="Proteomes" id="UP000749646"/>
    </source>
</evidence>
<comment type="caution">
    <text evidence="2">The sequence shown here is derived from an EMBL/GenBank/DDBJ whole genome shotgun (WGS) entry which is preliminary data.</text>
</comment>
<gene>
    <name evidence="2" type="ORF">BGZ65_008633</name>
</gene>
<accession>A0A9P6IJ75</accession>
<feature type="compositionally biased region" description="Acidic residues" evidence="1">
    <location>
        <begin position="41"/>
        <end position="61"/>
    </location>
</feature>
<keyword evidence="3" id="KW-1185">Reference proteome</keyword>